<protein>
    <submittedName>
        <fullName evidence="1">Uncharacterized protein</fullName>
    </submittedName>
</protein>
<gene>
    <name evidence="1" type="ORF">HED35_12755</name>
</gene>
<evidence type="ECO:0000313" key="2">
    <source>
        <dbReference type="Proteomes" id="UP000521358"/>
    </source>
</evidence>
<evidence type="ECO:0000313" key="1">
    <source>
        <dbReference type="EMBL" id="NKC68960.1"/>
    </source>
</evidence>
<comment type="caution">
    <text evidence="1">The sequence shown here is derived from an EMBL/GenBank/DDBJ whole genome shotgun (WGS) entry which is preliminary data.</text>
</comment>
<name>A0A7X6DAU5_9ENTE</name>
<dbReference type="Proteomes" id="UP000521358">
    <property type="component" value="Unassembled WGS sequence"/>
</dbReference>
<proteinExistence type="predicted"/>
<organism evidence="1 2">
    <name type="scientific">Vagococcus fluvialis</name>
    <dbReference type="NCBI Taxonomy" id="2738"/>
    <lineage>
        <taxon>Bacteria</taxon>
        <taxon>Bacillati</taxon>
        <taxon>Bacillota</taxon>
        <taxon>Bacilli</taxon>
        <taxon>Lactobacillales</taxon>
        <taxon>Enterococcaceae</taxon>
        <taxon>Vagococcus</taxon>
    </lineage>
</organism>
<dbReference type="RefSeq" id="WP_167808014.1">
    <property type="nucleotide sequence ID" value="NZ_JAAVMB010000017.1"/>
</dbReference>
<accession>A0A7X6DAU5</accession>
<dbReference type="EMBL" id="JAAVMB010000017">
    <property type="protein sequence ID" value="NKC68960.1"/>
    <property type="molecule type" value="Genomic_DNA"/>
</dbReference>
<reference evidence="1 2" key="1">
    <citation type="submission" date="2020-03" db="EMBL/GenBank/DDBJ databases">
        <title>Bacterial samples isolated from urine from healthy bovine heifers (Gyr breed).</title>
        <authorList>
            <person name="Giannattasio-Ferraz S."/>
            <person name="Maskeri L."/>
            <person name="Penido A."/>
            <person name="Barbosa-Stancioli E.F."/>
            <person name="Putonti C."/>
        </authorList>
    </citation>
    <scope>NUCLEOTIDE SEQUENCE [LARGE SCALE GENOMIC DNA]</scope>
    <source>
        <strain evidence="1 2">UFMG-H7</strain>
    </source>
</reference>
<dbReference type="AlphaFoldDB" id="A0A7X6DAU5"/>
<sequence>MKNEKYNGLEVEKLFENVMMEVERAAYAFTKTLGYKQLNYKEQQSAVEIINYFGECMFDYHLESMCLWSKDSLEDVMISIFPNKIRANVSFFEKIESVLVEFFEFLYHSNQQDNGLELAESVKKSNKLMLDKVTVNLKGSTEEKLFDLGSEMGLDMSDLNDLDRLYKFVSLFETSKK</sequence>